<dbReference type="EMBL" id="CAFBLU010000001">
    <property type="protein sequence ID" value="CAB4858696.1"/>
    <property type="molecule type" value="Genomic_DNA"/>
</dbReference>
<protein>
    <submittedName>
        <fullName evidence="1">Unannotated protein</fullName>
    </submittedName>
</protein>
<gene>
    <name evidence="1" type="ORF">UFOPK3444_00050</name>
</gene>
<dbReference type="AlphaFoldDB" id="A0A6J7CLG5"/>
<organism evidence="1">
    <name type="scientific">freshwater metagenome</name>
    <dbReference type="NCBI Taxonomy" id="449393"/>
    <lineage>
        <taxon>unclassified sequences</taxon>
        <taxon>metagenomes</taxon>
        <taxon>ecological metagenomes</taxon>
    </lineage>
</organism>
<name>A0A6J7CLG5_9ZZZZ</name>
<accession>A0A6J7CLG5</accession>
<evidence type="ECO:0000313" key="1">
    <source>
        <dbReference type="EMBL" id="CAB4858696.1"/>
    </source>
</evidence>
<proteinExistence type="predicted"/>
<reference evidence="1" key="1">
    <citation type="submission" date="2020-05" db="EMBL/GenBank/DDBJ databases">
        <authorList>
            <person name="Chiriac C."/>
            <person name="Salcher M."/>
            <person name="Ghai R."/>
            <person name="Kavagutti S V."/>
        </authorList>
    </citation>
    <scope>NUCLEOTIDE SEQUENCE</scope>
</reference>
<sequence length="161" mass="16359">MSEGIPSLADTAATLVGWAEGTGALAVGVLIPQGDDVSPALVRYDHLEGVISVAEGEEMRTVPALDGLGGTTLGELHLHKFPDFDVDDDEGKIVGAIGGLENLARSLGALAGFFGPEALAAAEFRTADGGAPLEIGSGAAGQYAISRGDIEFEIPDGWPDS</sequence>